<organism evidence="5 6">
    <name type="scientific">Anaerosphaera aminiphila DSM 21120</name>
    <dbReference type="NCBI Taxonomy" id="1120995"/>
    <lineage>
        <taxon>Bacteria</taxon>
        <taxon>Bacillati</taxon>
        <taxon>Bacillota</taxon>
        <taxon>Tissierellia</taxon>
        <taxon>Tissierellales</taxon>
        <taxon>Peptoniphilaceae</taxon>
        <taxon>Anaerosphaera</taxon>
    </lineage>
</organism>
<dbReference type="AlphaFoldDB" id="A0A1M5SGA4"/>
<dbReference type="EMBL" id="FQXI01000007">
    <property type="protein sequence ID" value="SHH36923.1"/>
    <property type="molecule type" value="Genomic_DNA"/>
</dbReference>
<dbReference type="Gene3D" id="3.20.20.370">
    <property type="entry name" value="Glycoside hydrolase/deacetylase"/>
    <property type="match status" value="1"/>
</dbReference>
<comment type="subcellular location">
    <subcellularLocation>
        <location evidence="1">Secreted</location>
    </subcellularLocation>
</comment>
<evidence type="ECO:0000259" key="4">
    <source>
        <dbReference type="PROSITE" id="PS51677"/>
    </source>
</evidence>
<evidence type="ECO:0000313" key="6">
    <source>
        <dbReference type="Proteomes" id="UP000184032"/>
    </source>
</evidence>
<dbReference type="CDD" id="cd10918">
    <property type="entry name" value="CE4_NodB_like_5s_6s"/>
    <property type="match status" value="1"/>
</dbReference>
<dbReference type="PROSITE" id="PS51677">
    <property type="entry name" value="NODB"/>
    <property type="match status" value="1"/>
</dbReference>
<evidence type="ECO:0000256" key="3">
    <source>
        <dbReference type="SAM" id="Phobius"/>
    </source>
</evidence>
<keyword evidence="6" id="KW-1185">Reference proteome</keyword>
<evidence type="ECO:0000256" key="1">
    <source>
        <dbReference type="ARBA" id="ARBA00004613"/>
    </source>
</evidence>
<evidence type="ECO:0000313" key="5">
    <source>
        <dbReference type="EMBL" id="SHH36923.1"/>
    </source>
</evidence>
<keyword evidence="3" id="KW-0472">Membrane</keyword>
<reference evidence="5 6" key="1">
    <citation type="submission" date="2016-11" db="EMBL/GenBank/DDBJ databases">
        <authorList>
            <person name="Jaros S."/>
            <person name="Januszkiewicz K."/>
            <person name="Wedrychowicz H."/>
        </authorList>
    </citation>
    <scope>NUCLEOTIDE SEQUENCE [LARGE SCALE GENOMIC DNA]</scope>
    <source>
        <strain evidence="5 6">DSM 21120</strain>
    </source>
</reference>
<dbReference type="InterPro" id="IPR051398">
    <property type="entry name" value="Polysacch_Deacetylase"/>
</dbReference>
<keyword evidence="3" id="KW-1133">Transmembrane helix</keyword>
<keyword evidence="2" id="KW-0732">Signal</keyword>
<accession>A0A1M5SGA4</accession>
<protein>
    <submittedName>
        <fullName evidence="5">Polysaccharide deacetylase</fullName>
    </submittedName>
</protein>
<dbReference type="Proteomes" id="UP000184032">
    <property type="component" value="Unassembled WGS sequence"/>
</dbReference>
<dbReference type="InterPro" id="IPR011330">
    <property type="entry name" value="Glyco_hydro/deAcase_b/a-brl"/>
</dbReference>
<dbReference type="OrthoDB" id="9778320at2"/>
<feature type="transmembrane region" description="Helical" evidence="3">
    <location>
        <begin position="5"/>
        <end position="24"/>
    </location>
</feature>
<feature type="domain" description="NodB homology" evidence="4">
    <location>
        <begin position="92"/>
        <end position="275"/>
    </location>
</feature>
<dbReference type="InterPro" id="IPR002509">
    <property type="entry name" value="NODB_dom"/>
</dbReference>
<dbReference type="SUPFAM" id="SSF88713">
    <property type="entry name" value="Glycoside hydrolase/deacetylase"/>
    <property type="match status" value="1"/>
</dbReference>
<gene>
    <name evidence="5" type="ORF">SAMN02745245_01167</name>
</gene>
<dbReference type="GO" id="GO:0005576">
    <property type="term" value="C:extracellular region"/>
    <property type="evidence" value="ECO:0007669"/>
    <property type="project" value="UniProtKB-SubCell"/>
</dbReference>
<dbReference type="RefSeq" id="WP_073184631.1">
    <property type="nucleotide sequence ID" value="NZ_FQXI01000007.1"/>
</dbReference>
<dbReference type="PANTHER" id="PTHR34216:SF3">
    <property type="entry name" value="POLY-BETA-1,6-N-ACETYL-D-GLUCOSAMINE N-DEACETYLASE"/>
    <property type="match status" value="1"/>
</dbReference>
<dbReference type="PANTHER" id="PTHR34216">
    <property type="match status" value="1"/>
</dbReference>
<dbReference type="GO" id="GO:0016810">
    <property type="term" value="F:hydrolase activity, acting on carbon-nitrogen (but not peptide) bonds"/>
    <property type="evidence" value="ECO:0007669"/>
    <property type="project" value="InterPro"/>
</dbReference>
<keyword evidence="3" id="KW-0812">Transmembrane</keyword>
<proteinExistence type="predicted"/>
<evidence type="ECO:0000256" key="2">
    <source>
        <dbReference type="ARBA" id="ARBA00022729"/>
    </source>
</evidence>
<dbReference type="Pfam" id="PF01522">
    <property type="entry name" value="Polysacc_deac_1"/>
    <property type="match status" value="1"/>
</dbReference>
<dbReference type="GO" id="GO:0005975">
    <property type="term" value="P:carbohydrate metabolic process"/>
    <property type="evidence" value="ECO:0007669"/>
    <property type="project" value="InterPro"/>
</dbReference>
<name>A0A1M5SGA4_9FIRM</name>
<sequence length="275" mass="31541">MKKHFLKILIVLLALILIAGFYLYKIRTVGDNTVPVITYHSISDKNPTDNEYIIDVSTFEEMIRTLSENDFHFLSTDEIVNAIENNEKLPANSILIAFDDGYKDNFTNVLPILEKYDAKATVFVIGSYIGEVKNYLTWDQIQQMSDSDRFNIESHSYNLHDLFLDGPHKGKTWLSEKLEGETDEEYYAKVKNDLVWNNNLIYEHTSIFPNAIAYPGAMLNDTVLRAVKDSGLKLGFIGGNKSASSLEDIDQYKIKRFHIKPSTNIENTVRFLKHN</sequence>